<evidence type="ECO:0000256" key="1">
    <source>
        <dbReference type="ARBA" id="ARBA00004651"/>
    </source>
</evidence>
<dbReference type="PANTHER" id="PTHR21716">
    <property type="entry name" value="TRANSMEMBRANE PROTEIN"/>
    <property type="match status" value="1"/>
</dbReference>
<evidence type="ECO:0000313" key="9">
    <source>
        <dbReference type="EMBL" id="CDM57114.1"/>
    </source>
</evidence>
<sequence length="433" mass="47235">MTGAFMQGIAWRKPQFPALLTQVIWILSGGVDHSLTHILCARRLHRDDAKNRDGRSAGNVMPQQISGAGLKRQVIFWLAVLAFFIAFLFVFSSILLPFLAGMALAYFLDPIADRLERLGLSRLMATIVILIAFVVVIVLALMILIPVLASQFSDFAGRLPGYIDQLQTFVTKSQNSLMPDWLRNQLGTIKSNFSEILSQGFGLLTGLFGQVWSSGLAVVNVISLMIVTPVVAFYMLLDWDRMIAKVDQYIPRDYVANVHQIMREIDQAIAGFIRGQGSLCLILGIWYAVGLSLVGLNFGLLIGLFAGMISFIPYVGSLVGLVLAVGVAIVQFWPDYIWVGAVLAVFFSGQFMEGNILQPKLVGHSVGLHPVWLMFALFAFGALFGFVGLLVAVPAAAAVGVLVRFALSRYLESDLYAGGSKNGQVGKTKADPK</sequence>
<keyword evidence="6 8" id="KW-1133">Transmembrane helix</keyword>
<feature type="transmembrane region" description="Helical" evidence="8">
    <location>
        <begin position="279"/>
        <end position="305"/>
    </location>
</feature>
<evidence type="ECO:0000256" key="5">
    <source>
        <dbReference type="ARBA" id="ARBA00022692"/>
    </source>
</evidence>
<keyword evidence="3" id="KW-0813">Transport</keyword>
<dbReference type="Proteomes" id="UP000019443">
    <property type="component" value="Chromosome"/>
</dbReference>
<name>W6R875_9HYPH</name>
<feature type="transmembrane region" description="Helical" evidence="8">
    <location>
        <begin position="311"/>
        <end position="329"/>
    </location>
</feature>
<evidence type="ECO:0000256" key="2">
    <source>
        <dbReference type="ARBA" id="ARBA00009773"/>
    </source>
</evidence>
<evidence type="ECO:0000313" key="10">
    <source>
        <dbReference type="Proteomes" id="UP000019443"/>
    </source>
</evidence>
<evidence type="ECO:0000256" key="3">
    <source>
        <dbReference type="ARBA" id="ARBA00022448"/>
    </source>
</evidence>
<dbReference type="PATRIC" id="fig|348824.6.peg.1551"/>
<accession>W6R875</accession>
<organism evidence="9 10">
    <name type="scientific">Rhizobium favelukesii</name>
    <dbReference type="NCBI Taxonomy" id="348824"/>
    <lineage>
        <taxon>Bacteria</taxon>
        <taxon>Pseudomonadati</taxon>
        <taxon>Pseudomonadota</taxon>
        <taxon>Alphaproteobacteria</taxon>
        <taxon>Hyphomicrobiales</taxon>
        <taxon>Rhizobiaceae</taxon>
        <taxon>Rhizobium/Agrobacterium group</taxon>
        <taxon>Rhizobium</taxon>
    </lineage>
</organism>
<comment type="similarity">
    <text evidence="2">Belongs to the autoinducer-2 exporter (AI-2E) (TC 2.A.86) family.</text>
</comment>
<protein>
    <submittedName>
        <fullName evidence="9">UPF0118 membrane protein</fullName>
    </submittedName>
</protein>
<dbReference type="Pfam" id="PF01594">
    <property type="entry name" value="AI-2E_transport"/>
    <property type="match status" value="1"/>
</dbReference>
<evidence type="ECO:0000256" key="4">
    <source>
        <dbReference type="ARBA" id="ARBA00022475"/>
    </source>
</evidence>
<dbReference type="InterPro" id="IPR002549">
    <property type="entry name" value="AI-2E-like"/>
</dbReference>
<feature type="transmembrane region" description="Helical" evidence="8">
    <location>
        <begin position="74"/>
        <end position="107"/>
    </location>
</feature>
<dbReference type="eggNOG" id="COG0628">
    <property type="taxonomic scope" value="Bacteria"/>
</dbReference>
<keyword evidence="10" id="KW-1185">Reference proteome</keyword>
<reference evidence="9" key="1">
    <citation type="submission" date="2013-11" db="EMBL/GenBank/DDBJ databases">
        <title>Draft genome sequence of the broad-host-range Rhizobium sp. LPU83 strain, a member of the low-genetic diversity Oregon-like Rhizobium sp. group.</title>
        <authorList>
            <person name="Wibberg D."/>
            <person name="Puehler A."/>
            <person name="Schlueter A."/>
        </authorList>
    </citation>
    <scope>NUCLEOTIDE SEQUENCE [LARGE SCALE GENOMIC DNA]</scope>
    <source>
        <strain evidence="9">LPU83</strain>
    </source>
</reference>
<evidence type="ECO:0000256" key="8">
    <source>
        <dbReference type="SAM" id="Phobius"/>
    </source>
</evidence>
<keyword evidence="4" id="KW-1003">Cell membrane</keyword>
<dbReference type="PANTHER" id="PTHR21716:SF53">
    <property type="entry name" value="PERMEASE PERM-RELATED"/>
    <property type="match status" value="1"/>
</dbReference>
<feature type="transmembrane region" description="Helical" evidence="8">
    <location>
        <begin position="336"/>
        <end position="352"/>
    </location>
</feature>
<feature type="transmembrane region" description="Helical" evidence="8">
    <location>
        <begin position="372"/>
        <end position="403"/>
    </location>
</feature>
<dbReference type="GO" id="GO:0055085">
    <property type="term" value="P:transmembrane transport"/>
    <property type="evidence" value="ECO:0007669"/>
    <property type="project" value="TreeGrafter"/>
</dbReference>
<dbReference type="GO" id="GO:0005886">
    <property type="term" value="C:plasma membrane"/>
    <property type="evidence" value="ECO:0007669"/>
    <property type="project" value="UniProtKB-SubCell"/>
</dbReference>
<feature type="transmembrane region" description="Helical" evidence="8">
    <location>
        <begin position="218"/>
        <end position="237"/>
    </location>
</feature>
<dbReference type="HOGENOM" id="CLU_031275_8_0_5"/>
<evidence type="ECO:0000256" key="6">
    <source>
        <dbReference type="ARBA" id="ARBA00022989"/>
    </source>
</evidence>
<comment type="subcellular location">
    <subcellularLocation>
        <location evidence="1">Cell membrane</location>
        <topology evidence="1">Multi-pass membrane protein</topology>
    </subcellularLocation>
</comment>
<proteinExistence type="inferred from homology"/>
<dbReference type="AlphaFoldDB" id="W6R875"/>
<dbReference type="KEGG" id="rhl:LPU83_1441"/>
<gene>
    <name evidence="9" type="primary">perM</name>
    <name evidence="9" type="ORF">LPU83_1441</name>
</gene>
<feature type="transmembrane region" description="Helical" evidence="8">
    <location>
        <begin position="127"/>
        <end position="149"/>
    </location>
</feature>
<keyword evidence="7 8" id="KW-0472">Membrane</keyword>
<evidence type="ECO:0000256" key="7">
    <source>
        <dbReference type="ARBA" id="ARBA00023136"/>
    </source>
</evidence>
<keyword evidence="5 8" id="KW-0812">Transmembrane</keyword>
<dbReference type="EMBL" id="HG916852">
    <property type="protein sequence ID" value="CDM57114.1"/>
    <property type="molecule type" value="Genomic_DNA"/>
</dbReference>